<accession>A0A8H4IJ53</accession>
<dbReference type="AlphaFoldDB" id="A0A8H4IJ53"/>
<feature type="compositionally biased region" description="Polar residues" evidence="1">
    <location>
        <begin position="111"/>
        <end position="122"/>
    </location>
</feature>
<dbReference type="EMBL" id="WWBZ02000073">
    <property type="protein sequence ID" value="KAF4302132.1"/>
    <property type="molecule type" value="Genomic_DNA"/>
</dbReference>
<keyword evidence="2" id="KW-1133">Transmembrane helix</keyword>
<feature type="compositionally biased region" description="Low complexity" evidence="1">
    <location>
        <begin position="18"/>
        <end position="29"/>
    </location>
</feature>
<dbReference type="OrthoDB" id="5417811at2759"/>
<sequence>MPMPFQFPFQVPLFGRGAAQPQDVPQTQPQTPPQPASVTSSPSAASSTPSTISAVQSQVRSLLQGSSIYADSPALSSRSTPKIPFSSVFRRGNYTPGSNSPQFDIPRDSSESQTPLHQQQPIRSYRPAVIPSPQHGGAPVAPPAAYTRESSLYEGVDPETAQLAILINQRARKRQQRAWIRRRSSGRTRSGSGGSRGAWGTPTTPIRKKAMLCLGSGIFLAMVLTTYLSIALTRPRTGQEIHVLFILIILSTTILFCHSLVRLCMLSLNPKRVSEIPRIPDMAGPDGFQPDRPIRVHLARDEELAEEVDPVHVLDPEKEILKAPPPAYGLWRSSVPINPNLLHWQRVDNMHPLRQNPSSANPANAQPNQLLDPFQSPEPQHRRGSGDGEGRPPSYLSDDGVRYVVEAEPRSMAPQAPDTMSDVHPAYRGGLGIR</sequence>
<feature type="region of interest" description="Disordered" evidence="1">
    <location>
        <begin position="176"/>
        <end position="202"/>
    </location>
</feature>
<feature type="region of interest" description="Disordered" evidence="1">
    <location>
        <begin position="71"/>
        <end position="122"/>
    </location>
</feature>
<proteinExistence type="predicted"/>
<feature type="compositionally biased region" description="Basic residues" evidence="1">
    <location>
        <begin position="176"/>
        <end position="186"/>
    </location>
</feature>
<evidence type="ECO:0000256" key="2">
    <source>
        <dbReference type="SAM" id="Phobius"/>
    </source>
</evidence>
<evidence type="ECO:0000313" key="4">
    <source>
        <dbReference type="Proteomes" id="UP000572817"/>
    </source>
</evidence>
<feature type="compositionally biased region" description="Basic and acidic residues" evidence="1">
    <location>
        <begin position="399"/>
        <end position="409"/>
    </location>
</feature>
<feature type="compositionally biased region" description="Polar residues" evidence="1">
    <location>
        <begin position="71"/>
        <end position="80"/>
    </location>
</feature>
<feature type="compositionally biased region" description="Basic and acidic residues" evidence="1">
    <location>
        <begin position="379"/>
        <end position="390"/>
    </location>
</feature>
<keyword evidence="4" id="KW-1185">Reference proteome</keyword>
<gene>
    <name evidence="3" type="ORF">GTA08_BOTSDO09940</name>
</gene>
<name>A0A8H4IJ53_9PEZI</name>
<dbReference type="Proteomes" id="UP000572817">
    <property type="component" value="Unassembled WGS sequence"/>
</dbReference>
<keyword evidence="2" id="KW-0472">Membrane</keyword>
<feature type="transmembrane region" description="Helical" evidence="2">
    <location>
        <begin position="242"/>
        <end position="261"/>
    </location>
</feature>
<feature type="region of interest" description="Disordered" evidence="1">
    <location>
        <begin position="351"/>
        <end position="434"/>
    </location>
</feature>
<organism evidence="3 4">
    <name type="scientific">Botryosphaeria dothidea</name>
    <dbReference type="NCBI Taxonomy" id="55169"/>
    <lineage>
        <taxon>Eukaryota</taxon>
        <taxon>Fungi</taxon>
        <taxon>Dikarya</taxon>
        <taxon>Ascomycota</taxon>
        <taxon>Pezizomycotina</taxon>
        <taxon>Dothideomycetes</taxon>
        <taxon>Dothideomycetes incertae sedis</taxon>
        <taxon>Botryosphaeriales</taxon>
        <taxon>Botryosphaeriaceae</taxon>
        <taxon>Botryosphaeria</taxon>
    </lineage>
</organism>
<protein>
    <submittedName>
        <fullName evidence="3">Uncharacterized protein</fullName>
    </submittedName>
</protein>
<evidence type="ECO:0000256" key="1">
    <source>
        <dbReference type="SAM" id="MobiDB-lite"/>
    </source>
</evidence>
<feature type="transmembrane region" description="Helical" evidence="2">
    <location>
        <begin position="210"/>
        <end position="230"/>
    </location>
</feature>
<evidence type="ECO:0000313" key="3">
    <source>
        <dbReference type="EMBL" id="KAF4302132.1"/>
    </source>
</evidence>
<comment type="caution">
    <text evidence="3">The sequence shown here is derived from an EMBL/GenBank/DDBJ whole genome shotgun (WGS) entry which is preliminary data.</text>
</comment>
<keyword evidence="2" id="KW-0812">Transmembrane</keyword>
<reference evidence="3" key="1">
    <citation type="submission" date="2020-04" db="EMBL/GenBank/DDBJ databases">
        <title>Genome Assembly and Annotation of Botryosphaeria dothidea sdau 11-99, a Latent Pathogen of Apple Fruit Ring Rot in China.</title>
        <authorList>
            <person name="Yu C."/>
            <person name="Diao Y."/>
            <person name="Lu Q."/>
            <person name="Zhao J."/>
            <person name="Cui S."/>
            <person name="Peng C."/>
            <person name="He B."/>
            <person name="Liu H."/>
        </authorList>
    </citation>
    <scope>NUCLEOTIDE SEQUENCE [LARGE SCALE GENOMIC DNA]</scope>
    <source>
        <strain evidence="3">Sdau11-99</strain>
    </source>
</reference>
<feature type="compositionally biased region" description="Low complexity" evidence="1">
    <location>
        <begin position="36"/>
        <end position="52"/>
    </location>
</feature>
<feature type="compositionally biased region" description="Polar residues" evidence="1">
    <location>
        <begin position="355"/>
        <end position="369"/>
    </location>
</feature>
<feature type="region of interest" description="Disordered" evidence="1">
    <location>
        <begin position="14"/>
        <end position="52"/>
    </location>
</feature>